<comment type="similarity">
    <text evidence="1">Belongs to the GMC oxidoreductase family.</text>
</comment>
<dbReference type="InterPro" id="IPR036188">
    <property type="entry name" value="FAD/NAD-bd_sf"/>
</dbReference>
<dbReference type="GO" id="GO:0016614">
    <property type="term" value="F:oxidoreductase activity, acting on CH-OH group of donors"/>
    <property type="evidence" value="ECO:0007669"/>
    <property type="project" value="InterPro"/>
</dbReference>
<dbReference type="PANTHER" id="PTHR46056:SF12">
    <property type="entry name" value="LONG-CHAIN-ALCOHOL OXIDASE"/>
    <property type="match status" value="1"/>
</dbReference>
<keyword evidence="5" id="KW-0560">Oxidoreductase</keyword>
<protein>
    <submittedName>
        <fullName evidence="9">GMC family oxidoreductase</fullName>
    </submittedName>
</protein>
<dbReference type="InterPro" id="IPR007867">
    <property type="entry name" value="GMC_OxRtase_C"/>
</dbReference>
<keyword evidence="4" id="KW-0274">FAD</keyword>
<dbReference type="Proteomes" id="UP000321046">
    <property type="component" value="Unassembled WGS sequence"/>
</dbReference>
<organism evidence="9 10">
    <name type="scientific">Lujinxingia vulgaris</name>
    <dbReference type="NCBI Taxonomy" id="2600176"/>
    <lineage>
        <taxon>Bacteria</taxon>
        <taxon>Deltaproteobacteria</taxon>
        <taxon>Bradymonadales</taxon>
        <taxon>Lujinxingiaceae</taxon>
        <taxon>Lujinxingia</taxon>
    </lineage>
</organism>
<dbReference type="Pfam" id="PF05199">
    <property type="entry name" value="GMC_oxred_C"/>
    <property type="match status" value="1"/>
</dbReference>
<dbReference type="GO" id="GO:0051536">
    <property type="term" value="F:iron-sulfur cluster binding"/>
    <property type="evidence" value="ECO:0007669"/>
    <property type="project" value="UniProtKB-KW"/>
</dbReference>
<evidence type="ECO:0000256" key="6">
    <source>
        <dbReference type="ARBA" id="ARBA00023004"/>
    </source>
</evidence>
<evidence type="ECO:0000313" key="10">
    <source>
        <dbReference type="Proteomes" id="UP000321046"/>
    </source>
</evidence>
<sequence length="524" mass="56885">MSETILDYSAEDHVGAQLQTYATFEAQQAPQKQHHKVDVAIVGAGPGGLVCAATLAAAGLSVLIVDEGRFWPRHSFKRKQSWAAKHLMQEQGTRVMQGNAFIPLASGRGVGGGTLVNSAICFRAPDAVLEEWVEQWGLAHFRSERRDRLFSEVEEVIGAAPTPAALAGENARVAQRGFSQLGLEHAFMPRNAPGCVGCGTCQTGCPTGGKATADITWLPRALRHNARLFADTRCERLTLNAQGRVTGLIAHTRHPETRQVRVEHTIEADRTLLAAGAVNTPILLLNQGLANSSGQVGLNLRVHPTVAVLAKFDAPIRLWAGATQGYYAHHPDDPEILLETFSASPDVFLSQAARAGVDVSAEFLREFRHMAACGLLIRDSSSGQVSPGKDQRAKVRYRLEREDQKKLTAGLHTLVEMFFEAGSRRVMPMVRKSRFFESVNAAHDHVRIHHTPGDLSLYASHPMGTCRIGDDPELCVARVQDGRTYDHEGLYIVDSSLFPSALGANPQVTIMAQALALSRAIAEA</sequence>
<proteinExistence type="inferred from homology"/>
<keyword evidence="7" id="KW-0411">Iron-sulfur</keyword>
<dbReference type="Pfam" id="PF00732">
    <property type="entry name" value="GMC_oxred_N"/>
    <property type="match status" value="1"/>
</dbReference>
<dbReference type="InterPro" id="IPR017896">
    <property type="entry name" value="4Fe4S_Fe-S-bd"/>
</dbReference>
<dbReference type="Gene3D" id="3.50.50.60">
    <property type="entry name" value="FAD/NAD(P)-binding domain"/>
    <property type="match status" value="2"/>
</dbReference>
<dbReference type="Pfam" id="PF07992">
    <property type="entry name" value="Pyr_redox_2"/>
    <property type="match status" value="1"/>
</dbReference>
<dbReference type="PROSITE" id="PS51379">
    <property type="entry name" value="4FE4S_FER_2"/>
    <property type="match status" value="1"/>
</dbReference>
<dbReference type="SUPFAM" id="SSF51905">
    <property type="entry name" value="FAD/NAD(P)-binding domain"/>
    <property type="match status" value="1"/>
</dbReference>
<feature type="domain" description="4Fe-4S ferredoxin-type" evidence="8">
    <location>
        <begin position="186"/>
        <end position="215"/>
    </location>
</feature>
<dbReference type="InterPro" id="IPR000172">
    <property type="entry name" value="GMC_OxRdtase_N"/>
</dbReference>
<reference evidence="9 10" key="1">
    <citation type="submission" date="2019-08" db="EMBL/GenBank/DDBJ databases">
        <title>Bradymonadales sp. TMQ2.</title>
        <authorList>
            <person name="Liang Q."/>
        </authorList>
    </citation>
    <scope>NUCLEOTIDE SEQUENCE [LARGE SCALE GENOMIC DNA]</scope>
    <source>
        <strain evidence="9 10">TMQ2</strain>
    </source>
</reference>
<dbReference type="EMBL" id="VOSL01000053">
    <property type="protein sequence ID" value="TXD34840.1"/>
    <property type="molecule type" value="Genomic_DNA"/>
</dbReference>
<dbReference type="GO" id="GO:0046872">
    <property type="term" value="F:metal ion binding"/>
    <property type="evidence" value="ECO:0007669"/>
    <property type="project" value="UniProtKB-KW"/>
</dbReference>
<dbReference type="OrthoDB" id="337582at2"/>
<dbReference type="PROSITE" id="PS00198">
    <property type="entry name" value="4FE4S_FER_1"/>
    <property type="match status" value="1"/>
</dbReference>
<evidence type="ECO:0000256" key="3">
    <source>
        <dbReference type="ARBA" id="ARBA00022723"/>
    </source>
</evidence>
<keyword evidence="3" id="KW-0479">Metal-binding</keyword>
<dbReference type="GO" id="GO:0050660">
    <property type="term" value="F:flavin adenine dinucleotide binding"/>
    <property type="evidence" value="ECO:0007669"/>
    <property type="project" value="InterPro"/>
</dbReference>
<dbReference type="InterPro" id="IPR017900">
    <property type="entry name" value="4Fe4S_Fe_S_CS"/>
</dbReference>
<evidence type="ECO:0000259" key="8">
    <source>
        <dbReference type="PROSITE" id="PS51379"/>
    </source>
</evidence>
<keyword evidence="2" id="KW-0285">Flavoprotein</keyword>
<dbReference type="RefSeq" id="WP_146974791.1">
    <property type="nucleotide sequence ID" value="NZ_VOSL01000053.1"/>
</dbReference>
<evidence type="ECO:0000256" key="7">
    <source>
        <dbReference type="ARBA" id="ARBA00023014"/>
    </source>
</evidence>
<accession>A0A5C6X3J1</accession>
<evidence type="ECO:0000256" key="5">
    <source>
        <dbReference type="ARBA" id="ARBA00023002"/>
    </source>
</evidence>
<comment type="caution">
    <text evidence="9">The sequence shown here is derived from an EMBL/GenBank/DDBJ whole genome shotgun (WGS) entry which is preliminary data.</text>
</comment>
<keyword evidence="6" id="KW-0408">Iron</keyword>
<evidence type="ECO:0000313" key="9">
    <source>
        <dbReference type="EMBL" id="TXD34840.1"/>
    </source>
</evidence>
<dbReference type="AlphaFoldDB" id="A0A5C6X3J1"/>
<name>A0A5C6X3J1_9DELT</name>
<evidence type="ECO:0000256" key="4">
    <source>
        <dbReference type="ARBA" id="ARBA00022827"/>
    </source>
</evidence>
<dbReference type="PANTHER" id="PTHR46056">
    <property type="entry name" value="LONG-CHAIN-ALCOHOL OXIDASE"/>
    <property type="match status" value="1"/>
</dbReference>
<evidence type="ECO:0000256" key="2">
    <source>
        <dbReference type="ARBA" id="ARBA00022630"/>
    </source>
</evidence>
<dbReference type="InterPro" id="IPR023753">
    <property type="entry name" value="FAD/NAD-binding_dom"/>
</dbReference>
<evidence type="ECO:0000256" key="1">
    <source>
        <dbReference type="ARBA" id="ARBA00010790"/>
    </source>
</evidence>
<gene>
    <name evidence="9" type="ORF">FRC96_12330</name>
</gene>